<dbReference type="RefSeq" id="WP_319832276.1">
    <property type="nucleotide sequence ID" value="NZ_CP138858.1"/>
</dbReference>
<protein>
    <submittedName>
        <fullName evidence="6">Alpha-N-acetylglucosaminidase</fullName>
    </submittedName>
</protein>
<feature type="domain" description="Alpha-N-acetylglucosaminidase N-terminal" evidence="4">
    <location>
        <begin position="29"/>
        <end position="111"/>
    </location>
</feature>
<reference evidence="6 7" key="1">
    <citation type="submission" date="2023-11" db="EMBL/GenBank/DDBJ databases">
        <title>Coraliomargarita sp. nov., isolated from marine algae.</title>
        <authorList>
            <person name="Lee J.K."/>
            <person name="Baek J.H."/>
            <person name="Kim J.M."/>
            <person name="Choi D.G."/>
            <person name="Jeon C.O."/>
        </authorList>
    </citation>
    <scope>NUCLEOTIDE SEQUENCE [LARGE SCALE GENOMIC DNA]</scope>
    <source>
        <strain evidence="6 7">J2-16</strain>
    </source>
</reference>
<name>A0ABZ0RH67_9BACT</name>
<dbReference type="Gene3D" id="3.30.379.10">
    <property type="entry name" value="Chitobiase/beta-hexosaminidase domain 2-like"/>
    <property type="match status" value="1"/>
</dbReference>
<dbReference type="PANTHER" id="PTHR12872:SF1">
    <property type="entry name" value="ALPHA-N-ACETYLGLUCOSAMINIDASE"/>
    <property type="match status" value="1"/>
</dbReference>
<dbReference type="InterPro" id="IPR024240">
    <property type="entry name" value="NAGLU_N"/>
</dbReference>
<dbReference type="Proteomes" id="UP001324993">
    <property type="component" value="Chromosome"/>
</dbReference>
<dbReference type="PANTHER" id="PTHR12872">
    <property type="entry name" value="ALPHA-N-ACETYLGLUCOSAMINIDASE"/>
    <property type="match status" value="1"/>
</dbReference>
<sequence>MRTIHIKLLLLTLAVFTINVAQAANPADQAAHQLIQRIAPQHAAKFVVDTSLPKKEGLDTFSVSDTADGKILIRGNNGVSVASGFNWYLKNRAFCHLSWCGDQMDIPTPLPKVGESVTVTTPLKRRTYFNYCTLSYTGAWWNWENRWEREIDFMAMQGINHPLSVIGLEAVWYETLLEYGFTDLEAREFLVGPAFFAWQWMTNIEAHGGPLPKSWIDQSKVLGKQIIDRQIELGMTPIQQGFTGHVPRLLKEKFPDNQISYKHNWVWFEGAAQLDPLDPLFDKMGRTFLAKQEEMFGTSHLYGCDPFHEGSPPVEGDDYLAKVGKKIHTLIKAHDPEGKIAMQSWTIRKPIATAIPKEDIFILDLGGKRHDRNDDFWDIEFVAGPLNNFGGRINLHGDLALLASNPYMQWKNDMPNYVGMGLFMEGIDNNPVYYELAFDLIWKDGPVDLTQWLHHYAHRRYGAPSENANKAWDLIAKGPYGENTDGTELSSMVAARPEIDVKKSGPNAGFKIPYSQIDLLNAWFLLLKDADKLKDSDGYRFDIVDIGRQVLSNHAQNLHPKVKAAWEKRDLEAFDQATKEFETLLLDIDTLIRPREEYSLNKWISDARSFGTTEAESDLYEKNARTLVTLWGPLDSRGPRIFDYGWREWSGLIKDYYLVRWQKHNSMLRQHIVDGTPYDESKIKQVHGRAALRANDFFDELADWEMDWATLPGKVDSPATSGDEVELAKRFYIKYEKAIRELTQDQHQLAKLKQNPGEIIGSCNSENINVDQKSTQLSFPVTEYLEGEGNYFVTFKHKQGPSNLKLLQVELLEAGKVISTDKHSGWASRNPSNNIYTVECPEPAFGIDYNIRITVQGRPENKLSVDLHFKKAD</sequence>
<evidence type="ECO:0000313" key="6">
    <source>
        <dbReference type="EMBL" id="WPJ95387.1"/>
    </source>
</evidence>
<dbReference type="Gene3D" id="1.20.120.670">
    <property type="entry name" value="N-acetyl-b-d-glucoasminidase"/>
    <property type="match status" value="1"/>
</dbReference>
<evidence type="ECO:0000259" key="5">
    <source>
        <dbReference type="Pfam" id="PF12972"/>
    </source>
</evidence>
<feature type="chain" id="PRO_5045112577" evidence="2">
    <location>
        <begin position="24"/>
        <end position="873"/>
    </location>
</feature>
<keyword evidence="7" id="KW-1185">Reference proteome</keyword>
<organism evidence="6 7">
    <name type="scientific">Coraliomargarita algicola</name>
    <dbReference type="NCBI Taxonomy" id="3092156"/>
    <lineage>
        <taxon>Bacteria</taxon>
        <taxon>Pseudomonadati</taxon>
        <taxon>Verrucomicrobiota</taxon>
        <taxon>Opitutia</taxon>
        <taxon>Puniceicoccales</taxon>
        <taxon>Coraliomargaritaceae</taxon>
        <taxon>Coraliomargarita</taxon>
    </lineage>
</organism>
<evidence type="ECO:0000313" key="7">
    <source>
        <dbReference type="Proteomes" id="UP001324993"/>
    </source>
</evidence>
<dbReference type="InterPro" id="IPR024733">
    <property type="entry name" value="NAGLU_tim-barrel"/>
</dbReference>
<evidence type="ECO:0000259" key="3">
    <source>
        <dbReference type="Pfam" id="PF05089"/>
    </source>
</evidence>
<evidence type="ECO:0000256" key="2">
    <source>
        <dbReference type="SAM" id="SignalP"/>
    </source>
</evidence>
<dbReference type="Pfam" id="PF05089">
    <property type="entry name" value="NAGLU"/>
    <property type="match status" value="1"/>
</dbReference>
<feature type="domain" description="Alpha-N-acetylglucosaminidase tim-barrel" evidence="3">
    <location>
        <begin position="126"/>
        <end position="443"/>
    </location>
</feature>
<dbReference type="Pfam" id="PF12972">
    <property type="entry name" value="NAGLU_C"/>
    <property type="match status" value="1"/>
</dbReference>
<dbReference type="InterPro" id="IPR024732">
    <property type="entry name" value="NAGLU_C"/>
</dbReference>
<keyword evidence="1" id="KW-0378">Hydrolase</keyword>
<dbReference type="EMBL" id="CP138858">
    <property type="protein sequence ID" value="WPJ95387.1"/>
    <property type="molecule type" value="Genomic_DNA"/>
</dbReference>
<proteinExistence type="predicted"/>
<accession>A0ABZ0RH67</accession>
<dbReference type="InterPro" id="IPR029018">
    <property type="entry name" value="Hex-like_dom2"/>
</dbReference>
<dbReference type="InterPro" id="IPR007781">
    <property type="entry name" value="NAGLU"/>
</dbReference>
<gene>
    <name evidence="6" type="ORF">SH580_18360</name>
</gene>
<dbReference type="Pfam" id="PF12971">
    <property type="entry name" value="NAGLU_N"/>
    <property type="match status" value="1"/>
</dbReference>
<evidence type="ECO:0000259" key="4">
    <source>
        <dbReference type="Pfam" id="PF12971"/>
    </source>
</evidence>
<evidence type="ECO:0000256" key="1">
    <source>
        <dbReference type="ARBA" id="ARBA00022801"/>
    </source>
</evidence>
<keyword evidence="2" id="KW-0732">Signal</keyword>
<dbReference type="Gene3D" id="3.20.20.80">
    <property type="entry name" value="Glycosidases"/>
    <property type="match status" value="1"/>
</dbReference>
<feature type="signal peptide" evidence="2">
    <location>
        <begin position="1"/>
        <end position="23"/>
    </location>
</feature>
<feature type="domain" description="Alpha-N-acetylglucosaminidase C-terminal" evidence="5">
    <location>
        <begin position="452"/>
        <end position="732"/>
    </location>
</feature>